<dbReference type="EMBL" id="RSDW01000001">
    <property type="protein sequence ID" value="RSL17629.1"/>
    <property type="molecule type" value="Genomic_DNA"/>
</dbReference>
<sequence>MIRCFPLRRRIIFDLGHQSHTLPHLSSERGSQIIPADHSLDKPPDPRQQRIWDYVSRSPLRSLWNLHGISPRVIAKRTWRSFIDDSLLGHAAELGFYFLFALFPTLFSASALLGLAARSASTIYDRLLHYLSLVIPTSALGIVLQTFNETTAAATSGKLTFGLIASIWSASVGISAIQDSLNVVYKVHETRSYFHARISAIGITVVLSGIVTLILTCMLGADFFAALAHRRIEQHFLAALTSLLARIVGWATAAVLLALSFAVIYYWAPGLQKTRWHWLTPGTSIAILGWLLASLMLRLYLHFFNFYSMTYGSLGAVIILLMWFYITGLSLLLGAEINSEIEAAAVEKRLAGPSAAPPSADSPPRAPASTVSQPAPLPES</sequence>
<comment type="caution">
    <text evidence="8">The sequence shown here is derived from an EMBL/GenBank/DDBJ whole genome shotgun (WGS) entry which is preliminary data.</text>
</comment>
<gene>
    <name evidence="8" type="ORF">EDE15_3164</name>
</gene>
<dbReference type="AlphaFoldDB" id="A0A428MLC2"/>
<evidence type="ECO:0000256" key="5">
    <source>
        <dbReference type="ARBA" id="ARBA00023136"/>
    </source>
</evidence>
<keyword evidence="3 7" id="KW-0812">Transmembrane</keyword>
<evidence type="ECO:0000313" key="8">
    <source>
        <dbReference type="EMBL" id="RSL17629.1"/>
    </source>
</evidence>
<evidence type="ECO:0000256" key="1">
    <source>
        <dbReference type="ARBA" id="ARBA00004651"/>
    </source>
</evidence>
<keyword evidence="4 7" id="KW-1133">Transmembrane helix</keyword>
<dbReference type="InterPro" id="IPR017039">
    <property type="entry name" value="Virul_fac_BrkB"/>
</dbReference>
<evidence type="ECO:0000256" key="2">
    <source>
        <dbReference type="ARBA" id="ARBA00022475"/>
    </source>
</evidence>
<dbReference type="NCBIfam" id="TIGR00765">
    <property type="entry name" value="yihY_not_rbn"/>
    <property type="match status" value="1"/>
</dbReference>
<dbReference type="PANTHER" id="PTHR30213">
    <property type="entry name" value="INNER MEMBRANE PROTEIN YHJD"/>
    <property type="match status" value="1"/>
</dbReference>
<organism evidence="8 9">
    <name type="scientific">Edaphobacter aggregans</name>
    <dbReference type="NCBI Taxonomy" id="570835"/>
    <lineage>
        <taxon>Bacteria</taxon>
        <taxon>Pseudomonadati</taxon>
        <taxon>Acidobacteriota</taxon>
        <taxon>Terriglobia</taxon>
        <taxon>Terriglobales</taxon>
        <taxon>Acidobacteriaceae</taxon>
        <taxon>Edaphobacter</taxon>
    </lineage>
</organism>
<feature type="transmembrane region" description="Helical" evidence="7">
    <location>
        <begin position="127"/>
        <end position="147"/>
    </location>
</feature>
<dbReference type="GO" id="GO:0005886">
    <property type="term" value="C:plasma membrane"/>
    <property type="evidence" value="ECO:0007669"/>
    <property type="project" value="UniProtKB-SubCell"/>
</dbReference>
<feature type="region of interest" description="Disordered" evidence="6">
    <location>
        <begin position="352"/>
        <end position="380"/>
    </location>
</feature>
<evidence type="ECO:0000256" key="3">
    <source>
        <dbReference type="ARBA" id="ARBA00022692"/>
    </source>
</evidence>
<dbReference type="PANTHER" id="PTHR30213:SF0">
    <property type="entry name" value="UPF0761 MEMBRANE PROTEIN YIHY"/>
    <property type="match status" value="1"/>
</dbReference>
<feature type="transmembrane region" description="Helical" evidence="7">
    <location>
        <begin position="94"/>
        <end position="115"/>
    </location>
</feature>
<evidence type="ECO:0000313" key="9">
    <source>
        <dbReference type="Proteomes" id="UP000269669"/>
    </source>
</evidence>
<feature type="transmembrane region" description="Helical" evidence="7">
    <location>
        <begin position="159"/>
        <end position="177"/>
    </location>
</feature>
<keyword evidence="5 7" id="KW-0472">Membrane</keyword>
<feature type="transmembrane region" description="Helical" evidence="7">
    <location>
        <begin position="247"/>
        <end position="267"/>
    </location>
</feature>
<protein>
    <submittedName>
        <fullName evidence="8">Membrane protein</fullName>
    </submittedName>
</protein>
<evidence type="ECO:0000256" key="4">
    <source>
        <dbReference type="ARBA" id="ARBA00022989"/>
    </source>
</evidence>
<evidence type="ECO:0000256" key="6">
    <source>
        <dbReference type="SAM" id="MobiDB-lite"/>
    </source>
</evidence>
<feature type="transmembrane region" description="Helical" evidence="7">
    <location>
        <begin position="198"/>
        <end position="227"/>
    </location>
</feature>
<keyword evidence="9" id="KW-1185">Reference proteome</keyword>
<comment type="subcellular location">
    <subcellularLocation>
        <location evidence="1">Cell membrane</location>
        <topology evidence="1">Multi-pass membrane protein</topology>
    </subcellularLocation>
</comment>
<proteinExistence type="predicted"/>
<feature type="transmembrane region" description="Helical" evidence="7">
    <location>
        <begin position="313"/>
        <end position="333"/>
    </location>
</feature>
<accession>A0A428MLC2</accession>
<evidence type="ECO:0000256" key="7">
    <source>
        <dbReference type="SAM" id="Phobius"/>
    </source>
</evidence>
<keyword evidence="2" id="KW-1003">Cell membrane</keyword>
<dbReference type="Pfam" id="PF03631">
    <property type="entry name" value="Virul_fac_BrkB"/>
    <property type="match status" value="1"/>
</dbReference>
<dbReference type="Proteomes" id="UP000269669">
    <property type="component" value="Unassembled WGS sequence"/>
</dbReference>
<reference evidence="8 9" key="1">
    <citation type="submission" date="2018-12" db="EMBL/GenBank/DDBJ databases">
        <title>Sequencing of bacterial isolates from soil warming experiment in Harvard Forest, Massachusetts, USA.</title>
        <authorList>
            <person name="Deangelis K."/>
        </authorList>
    </citation>
    <scope>NUCLEOTIDE SEQUENCE [LARGE SCALE GENOMIC DNA]</scope>
    <source>
        <strain evidence="8 9">EB153</strain>
    </source>
</reference>
<name>A0A428MLC2_9BACT</name>
<feature type="transmembrane region" description="Helical" evidence="7">
    <location>
        <begin position="279"/>
        <end position="301"/>
    </location>
</feature>